<dbReference type="Proteomes" id="UP000482800">
    <property type="component" value="Unassembled WGS sequence"/>
</dbReference>
<sequence>MPVPGRAATALEWLLFEQDGVLTTAQAAAVVGTGRVRTLTASGRWRRACRGVLIAHNGPLTAGQALWVAVLAAGKGALLGGLTAAREGGLRWPRPGPIHLLVRDPGRAASLRGRMPLDMPAVIVHRTTVLPDHHVQVGRPMRTTMARAVADAAQWARGDDEARTVVAATCQQRLVTPAEVRAVLSDLPRASRRRLVLETLTLAEGGATALSEIDFVNLCRRHGLPVPDLQERRRDRAGRIRYLDAYWREQRVHVEVDGAHHMEAGQWEADMRRQNEIWIRGDRVLRFSAWQVRHRPADVAQQLSAALAT</sequence>
<protein>
    <recommendedName>
        <fullName evidence="1">DUF559 domain-containing protein</fullName>
    </recommendedName>
</protein>
<keyword evidence="3" id="KW-1185">Reference proteome</keyword>
<dbReference type="EMBL" id="BLPF01000001">
    <property type="protein sequence ID" value="GFJ75937.1"/>
    <property type="molecule type" value="Genomic_DNA"/>
</dbReference>
<evidence type="ECO:0000259" key="1">
    <source>
        <dbReference type="Pfam" id="PF04480"/>
    </source>
</evidence>
<name>A0A6V8K2D9_9ACTN</name>
<feature type="domain" description="DUF559" evidence="1">
    <location>
        <begin position="243"/>
        <end position="307"/>
    </location>
</feature>
<evidence type="ECO:0000313" key="3">
    <source>
        <dbReference type="Proteomes" id="UP000482800"/>
    </source>
</evidence>
<reference evidence="2 3" key="2">
    <citation type="submission" date="2020-03" db="EMBL/GenBank/DDBJ databases">
        <authorList>
            <person name="Ichikawa N."/>
            <person name="Kimura A."/>
            <person name="Kitahashi Y."/>
            <person name="Uohara A."/>
        </authorList>
    </citation>
    <scope>NUCLEOTIDE SEQUENCE [LARGE SCALE GENOMIC DNA]</scope>
    <source>
        <strain evidence="2 3">NBRC 108639</strain>
    </source>
</reference>
<gene>
    <name evidence="2" type="ORF">Phou_001170</name>
</gene>
<proteinExistence type="predicted"/>
<organism evidence="2 3">
    <name type="scientific">Phytohabitans houttuyneae</name>
    <dbReference type="NCBI Taxonomy" id="1076126"/>
    <lineage>
        <taxon>Bacteria</taxon>
        <taxon>Bacillati</taxon>
        <taxon>Actinomycetota</taxon>
        <taxon>Actinomycetes</taxon>
        <taxon>Micromonosporales</taxon>
        <taxon>Micromonosporaceae</taxon>
    </lineage>
</organism>
<accession>A0A6V8K2D9</accession>
<dbReference type="Pfam" id="PF04480">
    <property type="entry name" value="DUF559"/>
    <property type="match status" value="1"/>
</dbReference>
<reference evidence="2 3" key="1">
    <citation type="submission" date="2020-03" db="EMBL/GenBank/DDBJ databases">
        <title>Whole genome shotgun sequence of Phytohabitans houttuyneae NBRC 108639.</title>
        <authorList>
            <person name="Komaki H."/>
            <person name="Tamura T."/>
        </authorList>
    </citation>
    <scope>NUCLEOTIDE SEQUENCE [LARGE SCALE GENOMIC DNA]</scope>
    <source>
        <strain evidence="2 3">NBRC 108639</strain>
    </source>
</reference>
<comment type="caution">
    <text evidence="2">The sequence shown here is derived from an EMBL/GenBank/DDBJ whole genome shotgun (WGS) entry which is preliminary data.</text>
</comment>
<dbReference type="AlphaFoldDB" id="A0A6V8K2D9"/>
<dbReference type="InterPro" id="IPR007569">
    <property type="entry name" value="DUF559"/>
</dbReference>
<evidence type="ECO:0000313" key="2">
    <source>
        <dbReference type="EMBL" id="GFJ75937.1"/>
    </source>
</evidence>
<dbReference type="RefSeq" id="WP_173052554.1">
    <property type="nucleotide sequence ID" value="NZ_BAABGO010000007.1"/>
</dbReference>